<dbReference type="InterPro" id="IPR000477">
    <property type="entry name" value="RT_dom"/>
</dbReference>
<dbReference type="SUPFAM" id="SSF56672">
    <property type="entry name" value="DNA/RNA polymerases"/>
    <property type="match status" value="1"/>
</dbReference>
<dbReference type="EMBL" id="GALX01000362">
    <property type="protein sequence ID" value="JAB68104.1"/>
    <property type="molecule type" value="Transcribed_RNA"/>
</dbReference>
<dbReference type="Gene3D" id="3.30.70.270">
    <property type="match status" value="1"/>
</dbReference>
<dbReference type="Pfam" id="PF00078">
    <property type="entry name" value="RVT_1"/>
    <property type="match status" value="1"/>
</dbReference>
<dbReference type="PROSITE" id="PS50878">
    <property type="entry name" value="RT_POL"/>
    <property type="match status" value="1"/>
</dbReference>
<proteinExistence type="predicted"/>
<reference evidence="2" key="1">
    <citation type="submission" date="2013-07" db="EMBL/GenBank/DDBJ databases">
        <title>Midgut Transcriptome Profiling of Anoplphora glabripennis, a Lignocellulose Degrading, Wood-Boring Cerambycid.</title>
        <authorList>
            <person name="Scully E.D."/>
            <person name="Hoover K."/>
            <person name="Carlson J.E."/>
            <person name="Tien M."/>
            <person name="Geib S.M."/>
        </authorList>
    </citation>
    <scope>NUCLEOTIDE SEQUENCE</scope>
</reference>
<dbReference type="PANTHER" id="PTHR47027:SF20">
    <property type="entry name" value="REVERSE TRANSCRIPTASE-LIKE PROTEIN WITH RNA-DIRECTED DNA POLYMERASE DOMAIN"/>
    <property type="match status" value="1"/>
</dbReference>
<dbReference type="InterPro" id="IPR043128">
    <property type="entry name" value="Rev_trsase/Diguanyl_cyclase"/>
</dbReference>
<evidence type="ECO:0000259" key="1">
    <source>
        <dbReference type="PROSITE" id="PS50878"/>
    </source>
</evidence>
<protein>
    <recommendedName>
        <fullName evidence="1">Reverse transcriptase domain-containing protein</fullName>
    </recommendedName>
</protein>
<feature type="domain" description="Reverse transcriptase" evidence="1">
    <location>
        <begin position="1"/>
        <end position="93"/>
    </location>
</feature>
<sequence>MRGLIYGSRHQCLAYADDIVLMARSEEEVTRVFKLLEAKAREYGLAINENKTKYMVMKNNTRGLPANLNISCTANRRYTIERVEQVEYLGVTLTCKGDEEKEIEKRLAKGSKAAGMFSRY</sequence>
<name>V5GVD6_ANOGL</name>
<dbReference type="GO" id="GO:0071897">
    <property type="term" value="P:DNA biosynthetic process"/>
    <property type="evidence" value="ECO:0007669"/>
    <property type="project" value="UniProtKB-ARBA"/>
</dbReference>
<organism evidence="2">
    <name type="scientific">Anoplophora glabripennis</name>
    <name type="common">Asian longhorn beetle</name>
    <name type="synonym">Anoplophora nobilis</name>
    <dbReference type="NCBI Taxonomy" id="217634"/>
    <lineage>
        <taxon>Eukaryota</taxon>
        <taxon>Metazoa</taxon>
        <taxon>Ecdysozoa</taxon>
        <taxon>Arthropoda</taxon>
        <taxon>Hexapoda</taxon>
        <taxon>Insecta</taxon>
        <taxon>Pterygota</taxon>
        <taxon>Neoptera</taxon>
        <taxon>Endopterygota</taxon>
        <taxon>Coleoptera</taxon>
        <taxon>Polyphaga</taxon>
        <taxon>Cucujiformia</taxon>
        <taxon>Chrysomeloidea</taxon>
        <taxon>Cerambycidae</taxon>
        <taxon>Lamiinae</taxon>
        <taxon>Lamiini</taxon>
        <taxon>Anoplophora</taxon>
    </lineage>
</organism>
<dbReference type="AlphaFoldDB" id="V5GVD6"/>
<dbReference type="PANTHER" id="PTHR47027">
    <property type="entry name" value="REVERSE TRANSCRIPTASE DOMAIN-CONTAINING PROTEIN"/>
    <property type="match status" value="1"/>
</dbReference>
<dbReference type="InterPro" id="IPR043502">
    <property type="entry name" value="DNA/RNA_pol_sf"/>
</dbReference>
<accession>V5GVD6</accession>
<evidence type="ECO:0000313" key="2">
    <source>
        <dbReference type="EMBL" id="JAB68104.1"/>
    </source>
</evidence>